<gene>
    <name evidence="1" type="ORF">SAMN05660349_00714</name>
</gene>
<dbReference type="Proteomes" id="UP000190852">
    <property type="component" value="Unassembled WGS sequence"/>
</dbReference>
<dbReference type="InterPro" id="IPR046114">
    <property type="entry name" value="DUF6051"/>
</dbReference>
<organism evidence="1 2">
    <name type="scientific">Parabacteroides chartae</name>
    <dbReference type="NCBI Taxonomy" id="1037355"/>
    <lineage>
        <taxon>Bacteria</taxon>
        <taxon>Pseudomonadati</taxon>
        <taxon>Bacteroidota</taxon>
        <taxon>Bacteroidia</taxon>
        <taxon>Bacteroidales</taxon>
        <taxon>Tannerellaceae</taxon>
        <taxon>Parabacteroides</taxon>
    </lineage>
</organism>
<evidence type="ECO:0000313" key="2">
    <source>
        <dbReference type="Proteomes" id="UP000190852"/>
    </source>
</evidence>
<evidence type="ECO:0000313" key="1">
    <source>
        <dbReference type="EMBL" id="SKB34194.1"/>
    </source>
</evidence>
<protein>
    <recommendedName>
        <fullName evidence="3">Alpha/beta hydrolase</fullName>
    </recommendedName>
</protein>
<dbReference type="AlphaFoldDB" id="A0A1T5AGV2"/>
<keyword evidence="2" id="KW-1185">Reference proteome</keyword>
<evidence type="ECO:0008006" key="3">
    <source>
        <dbReference type="Google" id="ProtNLM"/>
    </source>
</evidence>
<accession>A0A1T5AGV2</accession>
<dbReference type="EMBL" id="FUYQ01000003">
    <property type="protein sequence ID" value="SKB34194.1"/>
    <property type="molecule type" value="Genomic_DNA"/>
</dbReference>
<dbReference type="InterPro" id="IPR029058">
    <property type="entry name" value="AB_hydrolase_fold"/>
</dbReference>
<name>A0A1T5AGV2_9BACT</name>
<dbReference type="Pfam" id="PF19519">
    <property type="entry name" value="DUF6051"/>
    <property type="match status" value="1"/>
</dbReference>
<dbReference type="RefSeq" id="WP_079682409.1">
    <property type="nucleotide sequence ID" value="NZ_FUYQ01000003.1"/>
</dbReference>
<sequence length="382" mass="44062">MNVINRTQELKALFSYEHKVELEEKQLEILPYRFSQTMGAQDIECLLQIMPTPGFSKIPDNGIEENKNFNYLIFAPKRNEKHKDAILLLHGLNERSWEKYLTWAEYLAEHTGKAVILFPIAFHMNRTPLSWHQPRAILPWAQLRKEMIEDLNNSTFANAALSSRISDSPLRFYASGRETIYNLWQLSKEIKNGEHPLFAEDASINIFAYSIGALISQVLLLANPEKLFDETKLFMFCGGSIFCKMNGNSKDIMDQEAFAKLQNYFQSDFLDPSKLPSVCKEDFLEEAFKAMIKQESMQHFRESFFQKACNRIRAISLKNDIVMPTQGIIQALGKRCADVVLKELDFPFEYSHQIPFPSNKKIEPGLVDSSFRDLFGRVASFL</sequence>
<reference evidence="2" key="1">
    <citation type="submission" date="2017-02" db="EMBL/GenBank/DDBJ databases">
        <authorList>
            <person name="Varghese N."/>
            <person name="Submissions S."/>
        </authorList>
    </citation>
    <scope>NUCLEOTIDE SEQUENCE [LARGE SCALE GENOMIC DNA]</scope>
    <source>
        <strain evidence="2">DSM 24967</strain>
    </source>
</reference>
<proteinExistence type="predicted"/>
<dbReference type="SUPFAM" id="SSF53474">
    <property type="entry name" value="alpha/beta-Hydrolases"/>
    <property type="match status" value="1"/>
</dbReference>